<feature type="domain" description="Thiolase C-terminal" evidence="1">
    <location>
        <begin position="255"/>
        <end position="363"/>
    </location>
</feature>
<dbReference type="RefSeq" id="WP_172158691.1">
    <property type="nucleotide sequence ID" value="NZ_CP053564.1"/>
</dbReference>
<name>A0A6M6JI55_9PSEU</name>
<evidence type="ECO:0000313" key="3">
    <source>
        <dbReference type="Proteomes" id="UP000505377"/>
    </source>
</evidence>
<accession>A0A6M6JI55</accession>
<evidence type="ECO:0000259" key="1">
    <source>
        <dbReference type="Pfam" id="PF22691"/>
    </source>
</evidence>
<dbReference type="PANTHER" id="PTHR42870:SF1">
    <property type="entry name" value="NON-SPECIFIC LIPID-TRANSFER PROTEIN-LIKE 2"/>
    <property type="match status" value="1"/>
</dbReference>
<dbReference type="CDD" id="cd00829">
    <property type="entry name" value="SCP-x_thiolase"/>
    <property type="match status" value="1"/>
</dbReference>
<dbReference type="Proteomes" id="UP000505377">
    <property type="component" value="Chromosome"/>
</dbReference>
<organism evidence="2 3">
    <name type="scientific">Pseudonocardia broussonetiae</name>
    <dbReference type="NCBI Taxonomy" id="2736640"/>
    <lineage>
        <taxon>Bacteria</taxon>
        <taxon>Bacillati</taxon>
        <taxon>Actinomycetota</taxon>
        <taxon>Actinomycetes</taxon>
        <taxon>Pseudonocardiales</taxon>
        <taxon>Pseudonocardiaceae</taxon>
        <taxon>Pseudonocardia</taxon>
    </lineage>
</organism>
<dbReference type="EMBL" id="CP053564">
    <property type="protein sequence ID" value="QJY46843.1"/>
    <property type="molecule type" value="Genomic_DNA"/>
</dbReference>
<dbReference type="KEGG" id="pbro:HOP40_14285"/>
<dbReference type="InterPro" id="IPR055140">
    <property type="entry name" value="Thiolase_C_2"/>
</dbReference>
<dbReference type="Gene3D" id="3.40.47.10">
    <property type="match status" value="1"/>
</dbReference>
<sequence>MNDGSGVAVVGVGTTAFGALGRSADDLAGEALRAALDDAGLGAADVDGLVTHRVRSYEGLAAEHALDPVWTAQVPPEGRMTGPAIQLAATAVRAGLCRTVALVYGNDGRTRGATYGAGGSGSTAAGEGYGTTPALTAPYGMTSPGAFSALMLQRHRHLHGTSEEQLATVATTFRAHAGLNPAALRREPLTVEDYLASRYVVEPLHVLDYCQINDGGTALVLTAADRARDLPRPPVHVLGAAQRARMVGSDLPPDDFWAGALQEVGEAVLRSAGRDRRDVDALMAYDNFSPNVLFVLEGLGFCGRGEAGEWIGGGRIGLGGELPVNTSGGQLSEGYLQGWGLVVEAVRQLRGGCGGRQVTGARTVQYACAAPIVSSVLFGTEA</sequence>
<dbReference type="Pfam" id="PF22691">
    <property type="entry name" value="Thiolase_C_1"/>
    <property type="match status" value="1"/>
</dbReference>
<dbReference type="GO" id="GO:0016747">
    <property type="term" value="F:acyltransferase activity, transferring groups other than amino-acyl groups"/>
    <property type="evidence" value="ECO:0007669"/>
    <property type="project" value="InterPro"/>
</dbReference>
<keyword evidence="3" id="KW-1185">Reference proteome</keyword>
<dbReference type="InterPro" id="IPR016039">
    <property type="entry name" value="Thiolase-like"/>
</dbReference>
<dbReference type="SUPFAM" id="SSF53901">
    <property type="entry name" value="Thiolase-like"/>
    <property type="match status" value="2"/>
</dbReference>
<dbReference type="InterPro" id="IPR002155">
    <property type="entry name" value="Thiolase"/>
</dbReference>
<gene>
    <name evidence="2" type="ORF">HOP40_14285</name>
</gene>
<evidence type="ECO:0000313" key="2">
    <source>
        <dbReference type="EMBL" id="QJY46843.1"/>
    </source>
</evidence>
<proteinExistence type="predicted"/>
<dbReference type="AlphaFoldDB" id="A0A6M6JI55"/>
<dbReference type="PANTHER" id="PTHR42870">
    <property type="entry name" value="ACETYL-COA C-ACETYLTRANSFERASE"/>
    <property type="match status" value="1"/>
</dbReference>
<dbReference type="PIRSF" id="PIRSF000429">
    <property type="entry name" value="Ac-CoA_Ac_transf"/>
    <property type="match status" value="1"/>
</dbReference>
<reference evidence="2 3" key="1">
    <citation type="submission" date="2020-05" db="EMBL/GenBank/DDBJ databases">
        <authorList>
            <person name="Mo P."/>
        </authorList>
    </citation>
    <scope>NUCLEOTIDE SEQUENCE [LARGE SCALE GENOMIC DNA]</scope>
    <source>
        <strain evidence="2 3">Gen01</strain>
    </source>
</reference>
<protein>
    <submittedName>
        <fullName evidence="2">Thiolase family protein</fullName>
    </submittedName>
</protein>